<accession>A0AC34R323</accession>
<organism evidence="1 2">
    <name type="scientific">Panagrolaimus sp. JU765</name>
    <dbReference type="NCBI Taxonomy" id="591449"/>
    <lineage>
        <taxon>Eukaryota</taxon>
        <taxon>Metazoa</taxon>
        <taxon>Ecdysozoa</taxon>
        <taxon>Nematoda</taxon>
        <taxon>Chromadorea</taxon>
        <taxon>Rhabditida</taxon>
        <taxon>Tylenchina</taxon>
        <taxon>Panagrolaimomorpha</taxon>
        <taxon>Panagrolaimoidea</taxon>
        <taxon>Panagrolaimidae</taxon>
        <taxon>Panagrolaimus</taxon>
    </lineage>
</organism>
<proteinExistence type="predicted"/>
<dbReference type="Proteomes" id="UP000887576">
    <property type="component" value="Unplaced"/>
</dbReference>
<evidence type="ECO:0000313" key="2">
    <source>
        <dbReference type="WBParaSite" id="JU765_v2.g2906.t1"/>
    </source>
</evidence>
<name>A0AC34R323_9BILA</name>
<sequence length="273" mass="31269">MTENRRNQESLQPLSISSDDEPSVKNFKIDTAVLLKEPLDGAELIFEDDTSQITKDVDKTVAEEPMEEDMTFLTDGELDNFIPETFMERSKKQEYAVSLSRELTTEDRAYIQVALRTILNDGEGNYKDEIDEEQKKNKVEQIQKIKQIAKIYDSIEIDTSLDIPGLDNNTKNMDMKTFASYSVRQSATSIPKINQYRKPKVTERGKKIYFDDPEIEDVVPNSSGCARFEAFKKKDVFKSIKGGNISGRQFTVITEEVCQFFEVTFVKLCKFLG</sequence>
<protein>
    <submittedName>
        <fullName evidence="2">Uncharacterized protein</fullName>
    </submittedName>
</protein>
<reference evidence="2" key="1">
    <citation type="submission" date="2022-11" db="UniProtKB">
        <authorList>
            <consortium name="WormBaseParasite"/>
        </authorList>
    </citation>
    <scope>IDENTIFICATION</scope>
</reference>
<dbReference type="WBParaSite" id="JU765_v2.g2906.t1">
    <property type="protein sequence ID" value="JU765_v2.g2906.t1"/>
    <property type="gene ID" value="JU765_v2.g2906"/>
</dbReference>
<evidence type="ECO:0000313" key="1">
    <source>
        <dbReference type="Proteomes" id="UP000887576"/>
    </source>
</evidence>